<evidence type="ECO:0000256" key="3">
    <source>
        <dbReference type="ARBA" id="ARBA00022448"/>
    </source>
</evidence>
<keyword evidence="5 11" id="KW-0812">Transmembrane</keyword>
<dbReference type="PANTHER" id="PTHR48022:SF75">
    <property type="entry name" value="GALACTOSE TRANSPORTER-RELATED"/>
    <property type="match status" value="1"/>
</dbReference>
<comment type="catalytic activity">
    <reaction evidence="8">
        <text>myo-inositol(out) + H(+)(out) = myo-inositol(in) + H(+)(in)</text>
        <dbReference type="Rhea" id="RHEA:60364"/>
        <dbReference type="ChEBI" id="CHEBI:15378"/>
        <dbReference type="ChEBI" id="CHEBI:17268"/>
    </reaction>
</comment>
<feature type="transmembrane region" description="Helical" evidence="11">
    <location>
        <begin position="95"/>
        <end position="116"/>
    </location>
</feature>
<evidence type="ECO:0000256" key="10">
    <source>
        <dbReference type="SAM" id="MobiDB-lite"/>
    </source>
</evidence>
<keyword evidence="14" id="KW-1185">Reference proteome</keyword>
<evidence type="ECO:0000256" key="1">
    <source>
        <dbReference type="ARBA" id="ARBA00004141"/>
    </source>
</evidence>
<evidence type="ECO:0000256" key="5">
    <source>
        <dbReference type="ARBA" id="ARBA00022692"/>
    </source>
</evidence>
<feature type="transmembrane region" description="Helical" evidence="11">
    <location>
        <begin position="280"/>
        <end position="302"/>
    </location>
</feature>
<dbReference type="GO" id="GO:0005886">
    <property type="term" value="C:plasma membrane"/>
    <property type="evidence" value="ECO:0007669"/>
    <property type="project" value="TreeGrafter"/>
</dbReference>
<dbReference type="FunFam" id="1.20.1250.20:FF:000134">
    <property type="entry name" value="MFS sugar transporter protein"/>
    <property type="match status" value="1"/>
</dbReference>
<name>A0A316UXB4_9BASI</name>
<feature type="transmembrane region" description="Helical" evidence="11">
    <location>
        <begin position="189"/>
        <end position="208"/>
    </location>
</feature>
<dbReference type="PRINTS" id="PR00171">
    <property type="entry name" value="SUGRTRNSPORT"/>
</dbReference>
<dbReference type="InterPro" id="IPR003663">
    <property type="entry name" value="Sugar/inositol_transpt"/>
</dbReference>
<feature type="transmembrane region" description="Helical" evidence="11">
    <location>
        <begin position="314"/>
        <end position="335"/>
    </location>
</feature>
<evidence type="ECO:0000256" key="2">
    <source>
        <dbReference type="ARBA" id="ARBA00010992"/>
    </source>
</evidence>
<dbReference type="OrthoDB" id="5141738at2759"/>
<feature type="transmembrane region" description="Helical" evidence="11">
    <location>
        <begin position="411"/>
        <end position="429"/>
    </location>
</feature>
<accession>A0A316UXB4</accession>
<feature type="region of interest" description="Disordered" evidence="10">
    <location>
        <begin position="496"/>
        <end position="550"/>
    </location>
</feature>
<gene>
    <name evidence="13" type="ORF">BDZ90DRAFT_237937</name>
</gene>
<evidence type="ECO:0000256" key="8">
    <source>
        <dbReference type="ARBA" id="ARBA00049119"/>
    </source>
</evidence>
<feature type="transmembrane region" description="Helical" evidence="11">
    <location>
        <begin position="63"/>
        <end position="83"/>
    </location>
</feature>
<dbReference type="EMBL" id="KZ819664">
    <property type="protein sequence ID" value="PWN28961.1"/>
    <property type="molecule type" value="Genomic_DNA"/>
</dbReference>
<dbReference type="Proteomes" id="UP000245884">
    <property type="component" value="Unassembled WGS sequence"/>
</dbReference>
<dbReference type="RefSeq" id="XP_025363573.1">
    <property type="nucleotide sequence ID" value="XM_025507326.1"/>
</dbReference>
<dbReference type="AlphaFoldDB" id="A0A316UXB4"/>
<evidence type="ECO:0000256" key="6">
    <source>
        <dbReference type="ARBA" id="ARBA00022989"/>
    </source>
</evidence>
<proteinExistence type="inferred from homology"/>
<dbReference type="SUPFAM" id="SSF103473">
    <property type="entry name" value="MFS general substrate transporter"/>
    <property type="match status" value="1"/>
</dbReference>
<evidence type="ECO:0000259" key="12">
    <source>
        <dbReference type="PROSITE" id="PS50850"/>
    </source>
</evidence>
<dbReference type="InterPro" id="IPR050360">
    <property type="entry name" value="MFS_Sugar_Transporters"/>
</dbReference>
<feature type="transmembrane region" description="Helical" evidence="11">
    <location>
        <begin position="12"/>
        <end position="30"/>
    </location>
</feature>
<dbReference type="GO" id="GO:0005351">
    <property type="term" value="F:carbohydrate:proton symporter activity"/>
    <property type="evidence" value="ECO:0007669"/>
    <property type="project" value="TreeGrafter"/>
</dbReference>
<dbReference type="PANTHER" id="PTHR48022">
    <property type="entry name" value="PLASTIDIC GLUCOSE TRANSPORTER 4"/>
    <property type="match status" value="1"/>
</dbReference>
<feature type="transmembrane region" description="Helical" evidence="11">
    <location>
        <begin position="441"/>
        <end position="461"/>
    </location>
</feature>
<keyword evidence="6 11" id="KW-1133">Transmembrane helix</keyword>
<comment type="similarity">
    <text evidence="2 9">Belongs to the major facilitator superfamily. Sugar transporter (TC 2.A.1.1) family.</text>
</comment>
<dbReference type="InterPro" id="IPR005828">
    <property type="entry name" value="MFS_sugar_transport-like"/>
</dbReference>
<evidence type="ECO:0000256" key="7">
    <source>
        <dbReference type="ARBA" id="ARBA00023136"/>
    </source>
</evidence>
<dbReference type="InterPro" id="IPR020846">
    <property type="entry name" value="MFS_dom"/>
</dbReference>
<organism evidence="13 14">
    <name type="scientific">Jaminaea rosea</name>
    <dbReference type="NCBI Taxonomy" id="1569628"/>
    <lineage>
        <taxon>Eukaryota</taxon>
        <taxon>Fungi</taxon>
        <taxon>Dikarya</taxon>
        <taxon>Basidiomycota</taxon>
        <taxon>Ustilaginomycotina</taxon>
        <taxon>Exobasidiomycetes</taxon>
        <taxon>Microstromatales</taxon>
        <taxon>Microstromatales incertae sedis</taxon>
        <taxon>Jaminaea</taxon>
    </lineage>
</organism>
<feature type="compositionally biased region" description="Low complexity" evidence="10">
    <location>
        <begin position="537"/>
        <end position="550"/>
    </location>
</feature>
<feature type="domain" description="Major facilitator superfamily (MFS) profile" evidence="12">
    <location>
        <begin position="17"/>
        <end position="464"/>
    </location>
</feature>
<feature type="transmembrane region" description="Helical" evidence="11">
    <location>
        <begin position="377"/>
        <end position="399"/>
    </location>
</feature>
<dbReference type="PROSITE" id="PS00216">
    <property type="entry name" value="SUGAR_TRANSPORT_1"/>
    <property type="match status" value="1"/>
</dbReference>
<feature type="transmembrane region" description="Helical" evidence="11">
    <location>
        <begin position="154"/>
        <end position="177"/>
    </location>
</feature>
<protein>
    <submittedName>
        <fullName evidence="13">General substrate transporter</fullName>
    </submittedName>
</protein>
<evidence type="ECO:0000313" key="14">
    <source>
        <dbReference type="Proteomes" id="UP000245884"/>
    </source>
</evidence>
<dbReference type="CDD" id="cd17356">
    <property type="entry name" value="MFS_HXT"/>
    <property type="match status" value="1"/>
</dbReference>
<dbReference type="STRING" id="1569628.A0A316UXB4"/>
<feature type="compositionally biased region" description="Basic and acidic residues" evidence="10">
    <location>
        <begin position="513"/>
        <end position="532"/>
    </location>
</feature>
<dbReference type="NCBIfam" id="TIGR00879">
    <property type="entry name" value="SP"/>
    <property type="match status" value="1"/>
</dbReference>
<feature type="compositionally biased region" description="Basic and acidic residues" evidence="10">
    <location>
        <begin position="496"/>
        <end position="506"/>
    </location>
</feature>
<comment type="subcellular location">
    <subcellularLocation>
        <location evidence="1">Membrane</location>
        <topology evidence="1">Multi-pass membrane protein</topology>
    </subcellularLocation>
</comment>
<keyword evidence="7 11" id="KW-0472">Membrane</keyword>
<keyword evidence="3 9" id="KW-0813">Transport</keyword>
<dbReference type="InterPro" id="IPR036259">
    <property type="entry name" value="MFS_trans_sf"/>
</dbReference>
<evidence type="ECO:0000256" key="9">
    <source>
        <dbReference type="RuleBase" id="RU003346"/>
    </source>
</evidence>
<dbReference type="PROSITE" id="PS50850">
    <property type="entry name" value="MFS"/>
    <property type="match status" value="1"/>
</dbReference>
<evidence type="ECO:0000313" key="13">
    <source>
        <dbReference type="EMBL" id="PWN28961.1"/>
    </source>
</evidence>
<sequence length="550" mass="59952">MVFHVRGSPIGYTSVLIAVLASMGGFLFGYDTGQISNVVAFDDFKIRFATGAPDASGIPTWNVWLEGLVVGFLSIGTAIGVVLGAPLADRLGRRWAMSVEVGIFVIGVLIQVTSFTEWYQVAIGRLVTGLGVGALSAAVPLYQSETVPRQVRGALVATYQLFITFGILISYCFGIGTRTLAPSSATWRLLIALGIPFSLILGIGIQFCPESPRWLAKRGRFDEAYRSLAKVRGADPGDGNAWVEQEYSDILAGIEAEKHLPESTWLDCFKPQRRTLYRTLLGIMLQAGQQLTGANYFFYYGTQIFTGAGISDSFVSQLILGAVNFICTFGGLYILERFGRRRPLIYGAAWMVVWLCVFAGVGTGGDPDTYGIAVTQIVAAVFFIMGYATTWAPGIWLFVGESFAMRTRAKQASLATLSNWVWNFAIGFFSPPISNTIQFRYGFVFAGANALNFLVALFFVYETQNLTLEQIDEMYNSGVPAWKSTSWVPAGYESREQVKDAEKAEDTTATGVEDPKPEWRTKPGDEAEDGKRKVPKTVATTTESASGSSA</sequence>
<dbReference type="PROSITE" id="PS00217">
    <property type="entry name" value="SUGAR_TRANSPORT_2"/>
    <property type="match status" value="1"/>
</dbReference>
<evidence type="ECO:0000256" key="4">
    <source>
        <dbReference type="ARBA" id="ARBA00022597"/>
    </source>
</evidence>
<dbReference type="GeneID" id="37029149"/>
<evidence type="ECO:0000256" key="11">
    <source>
        <dbReference type="SAM" id="Phobius"/>
    </source>
</evidence>
<dbReference type="Gene3D" id="1.20.1250.20">
    <property type="entry name" value="MFS general substrate transporter like domains"/>
    <property type="match status" value="1"/>
</dbReference>
<feature type="transmembrane region" description="Helical" evidence="11">
    <location>
        <begin position="122"/>
        <end position="142"/>
    </location>
</feature>
<dbReference type="Pfam" id="PF00083">
    <property type="entry name" value="Sugar_tr"/>
    <property type="match status" value="1"/>
</dbReference>
<reference evidence="13 14" key="1">
    <citation type="journal article" date="2018" name="Mol. Biol. Evol.">
        <title>Broad Genomic Sampling Reveals a Smut Pathogenic Ancestry of the Fungal Clade Ustilaginomycotina.</title>
        <authorList>
            <person name="Kijpornyongpan T."/>
            <person name="Mondo S.J."/>
            <person name="Barry K."/>
            <person name="Sandor L."/>
            <person name="Lee J."/>
            <person name="Lipzen A."/>
            <person name="Pangilinan J."/>
            <person name="LaButti K."/>
            <person name="Hainaut M."/>
            <person name="Henrissat B."/>
            <person name="Grigoriev I.V."/>
            <person name="Spatafora J.W."/>
            <person name="Aime M.C."/>
        </authorList>
    </citation>
    <scope>NUCLEOTIDE SEQUENCE [LARGE SCALE GENOMIC DNA]</scope>
    <source>
        <strain evidence="13 14">MCA 5214</strain>
    </source>
</reference>
<feature type="transmembrane region" description="Helical" evidence="11">
    <location>
        <begin position="344"/>
        <end position="365"/>
    </location>
</feature>
<dbReference type="InterPro" id="IPR005829">
    <property type="entry name" value="Sugar_transporter_CS"/>
</dbReference>
<keyword evidence="4" id="KW-0762">Sugar transport</keyword>